<sequence length="350" mass="36289">MTKNIALSRPAMSAIAAFLVLSTPGAFAQEAPTITMTPPVAAPTPQTPPTVPEPSTPAPVTAPETAQPTTTQPPAPKPVIRVPLEIEPAETTPAPKTAERAAPAPARNERAARSTRTAAAPAAAPEPVADAPAAATAPTEDVAPVAAPMTAAPEPAVEAASPPPIETATTGGSDFPWELAGGAAALLVVGGAGFVFARRRRGARALAEDAQVFEHEPTAAAEAQPAEQSWVTPAYAPREQVDAPRTTPAFAAAPSGSMGRHEAMALAGPTPDNPFATLSKRLKRARFLDRQERAAYDETLAQQKDMTRKPVSAWEIAQRPVAPTTRGEQDVRRPEPGRGRPGLRPGLARN</sequence>
<feature type="signal peptide" evidence="3">
    <location>
        <begin position="1"/>
        <end position="28"/>
    </location>
</feature>
<feature type="transmembrane region" description="Helical" evidence="2">
    <location>
        <begin position="179"/>
        <end position="197"/>
    </location>
</feature>
<keyword evidence="3" id="KW-0732">Signal</keyword>
<feature type="region of interest" description="Disordered" evidence="1">
    <location>
        <begin position="299"/>
        <end position="350"/>
    </location>
</feature>
<keyword evidence="2" id="KW-0812">Transmembrane</keyword>
<feature type="compositionally biased region" description="Pro residues" evidence="1">
    <location>
        <begin position="40"/>
        <end position="57"/>
    </location>
</feature>
<dbReference type="KEGG" id="sphu:SPPYR_2346"/>
<protein>
    <submittedName>
        <fullName evidence="4">Uncharacterized protein</fullName>
    </submittedName>
</protein>
<evidence type="ECO:0000256" key="2">
    <source>
        <dbReference type="SAM" id="Phobius"/>
    </source>
</evidence>
<accession>A0A1Y5PXR9</accession>
<feature type="region of interest" description="Disordered" evidence="1">
    <location>
        <begin position="36"/>
        <end position="171"/>
    </location>
</feature>
<evidence type="ECO:0000256" key="1">
    <source>
        <dbReference type="SAM" id="MobiDB-lite"/>
    </source>
</evidence>
<dbReference type="AlphaFoldDB" id="A0A1Y5PXR9"/>
<organism evidence="4">
    <name type="scientific">uncultured Sphingopyxis sp</name>
    <dbReference type="NCBI Taxonomy" id="310581"/>
    <lineage>
        <taxon>Bacteria</taxon>
        <taxon>Pseudomonadati</taxon>
        <taxon>Pseudomonadota</taxon>
        <taxon>Alphaproteobacteria</taxon>
        <taxon>Sphingomonadales</taxon>
        <taxon>Sphingomonadaceae</taxon>
        <taxon>Sphingopyxis</taxon>
        <taxon>environmental samples</taxon>
    </lineage>
</organism>
<feature type="compositionally biased region" description="Low complexity" evidence="1">
    <location>
        <begin position="58"/>
        <end position="70"/>
    </location>
</feature>
<keyword evidence="2" id="KW-1133">Transmembrane helix</keyword>
<evidence type="ECO:0000313" key="4">
    <source>
        <dbReference type="EMBL" id="SBV33466.1"/>
    </source>
</evidence>
<name>A0A1Y5PXR9_9SPHN</name>
<feature type="compositionally biased region" description="Basic and acidic residues" evidence="1">
    <location>
        <begin position="327"/>
        <end position="338"/>
    </location>
</feature>
<gene>
    <name evidence="4" type="ORF">SPPYR_2346</name>
</gene>
<feature type="chain" id="PRO_5012689646" evidence="3">
    <location>
        <begin position="29"/>
        <end position="350"/>
    </location>
</feature>
<feature type="compositionally biased region" description="Low complexity" evidence="1">
    <location>
        <begin position="89"/>
        <end position="106"/>
    </location>
</feature>
<feature type="compositionally biased region" description="Low complexity" evidence="1">
    <location>
        <begin position="114"/>
        <end position="160"/>
    </location>
</feature>
<reference evidence="4" key="1">
    <citation type="submission" date="2016-03" db="EMBL/GenBank/DDBJ databases">
        <authorList>
            <person name="Ploux O."/>
        </authorList>
    </citation>
    <scope>NUCLEOTIDE SEQUENCE</scope>
    <source>
        <strain evidence="4">UC10</strain>
    </source>
</reference>
<dbReference type="EMBL" id="LT598653">
    <property type="protein sequence ID" value="SBV33466.1"/>
    <property type="molecule type" value="Genomic_DNA"/>
</dbReference>
<proteinExistence type="predicted"/>
<evidence type="ECO:0000256" key="3">
    <source>
        <dbReference type="SAM" id="SignalP"/>
    </source>
</evidence>
<keyword evidence="2" id="KW-0472">Membrane</keyword>